<sequence>MAKKYKILIFSLLSTILFSCETVIDDIPLSRFPDLKEKLVLTSFLCPQDTMIYVSLGKSVPLFGSGNLDTNKVLIFTGDSANFVRVNNFVPNGLVTISDGSTVAVLKFNSKNKFYEIPRRTFRIEAGKTYVVKARSGDLEVEATTSIPVERVRINNLQIRPFTQITSSFFDRDTNTGYQLQFNWQDVAGQTNYYKIFGEMAYRQIEPVVKYTNNKEEISFVEKTKYSYFRWPNEQNSGIRNYYTDQNADGNIFKVDAVNLFENISRFNTQSGTYKSEKIPDSDKVIRVQLANISKEFYDYQKSLTEHNRTDDNPFAEPVQVYTNVKNGFGCVAGYNRTEVVVRTK</sequence>
<protein>
    <submittedName>
        <fullName evidence="2">DUF4249 domain-containing protein</fullName>
    </submittedName>
</protein>
<proteinExistence type="predicted"/>
<keyword evidence="3" id="KW-1185">Reference proteome</keyword>
<name>A0AAE3KRE0_9BACT</name>
<dbReference type="AlphaFoldDB" id="A0AAE3KRE0"/>
<feature type="signal peptide" evidence="1">
    <location>
        <begin position="1"/>
        <end position="19"/>
    </location>
</feature>
<evidence type="ECO:0000313" key="3">
    <source>
        <dbReference type="Proteomes" id="UP001204144"/>
    </source>
</evidence>
<gene>
    <name evidence="2" type="ORF">EGI31_00245</name>
</gene>
<dbReference type="Pfam" id="PF14054">
    <property type="entry name" value="DUF4249"/>
    <property type="match status" value="1"/>
</dbReference>
<evidence type="ECO:0000313" key="2">
    <source>
        <dbReference type="EMBL" id="MCP9761364.1"/>
    </source>
</evidence>
<dbReference type="EMBL" id="RJUF01000001">
    <property type="protein sequence ID" value="MCP9761364.1"/>
    <property type="molecule type" value="Genomic_DNA"/>
</dbReference>
<organism evidence="2 3">
    <name type="scientific">Lacihabitans soyangensis</name>
    <dbReference type="NCBI Taxonomy" id="869394"/>
    <lineage>
        <taxon>Bacteria</taxon>
        <taxon>Pseudomonadati</taxon>
        <taxon>Bacteroidota</taxon>
        <taxon>Cytophagia</taxon>
        <taxon>Cytophagales</taxon>
        <taxon>Leadbetterellaceae</taxon>
        <taxon>Lacihabitans</taxon>
    </lineage>
</organism>
<reference evidence="2 3" key="1">
    <citation type="submission" date="2018-11" db="EMBL/GenBank/DDBJ databases">
        <title>Novel bacteria species description.</title>
        <authorList>
            <person name="Han J.-H."/>
        </authorList>
    </citation>
    <scope>NUCLEOTIDE SEQUENCE [LARGE SCALE GENOMIC DNA]</scope>
    <source>
        <strain evidence="2 3">KCTC23259</strain>
    </source>
</reference>
<dbReference type="InterPro" id="IPR025345">
    <property type="entry name" value="DUF4249"/>
</dbReference>
<evidence type="ECO:0000256" key="1">
    <source>
        <dbReference type="SAM" id="SignalP"/>
    </source>
</evidence>
<comment type="caution">
    <text evidence="2">The sequence shown here is derived from an EMBL/GenBank/DDBJ whole genome shotgun (WGS) entry which is preliminary data.</text>
</comment>
<feature type="chain" id="PRO_5042164548" evidence="1">
    <location>
        <begin position="20"/>
        <end position="345"/>
    </location>
</feature>
<dbReference type="PROSITE" id="PS51257">
    <property type="entry name" value="PROKAR_LIPOPROTEIN"/>
    <property type="match status" value="1"/>
</dbReference>
<dbReference type="Proteomes" id="UP001204144">
    <property type="component" value="Unassembled WGS sequence"/>
</dbReference>
<accession>A0AAE3KRE0</accession>
<keyword evidence="1" id="KW-0732">Signal</keyword>